<gene>
    <name evidence="2" type="ORF">F3168_14790</name>
</gene>
<dbReference type="InterPro" id="IPR007475">
    <property type="entry name" value="UbiK"/>
</dbReference>
<name>A0A7C9KK47_9SPHN</name>
<evidence type="ECO:0000313" key="2">
    <source>
        <dbReference type="EMBL" id="MQT18519.1"/>
    </source>
</evidence>
<feature type="coiled-coil region" evidence="1">
    <location>
        <begin position="52"/>
        <end position="93"/>
    </location>
</feature>
<keyword evidence="3" id="KW-1185">Reference proteome</keyword>
<dbReference type="EMBL" id="WIOL01000007">
    <property type="protein sequence ID" value="MQT18519.1"/>
    <property type="molecule type" value="Genomic_DNA"/>
</dbReference>
<reference evidence="2 3" key="1">
    <citation type="submission" date="2019-09" db="EMBL/GenBank/DDBJ databases">
        <title>Polymorphobacter sp. isolated from a lake in China.</title>
        <authorList>
            <person name="Liu Z."/>
        </authorList>
    </citation>
    <scope>NUCLEOTIDE SEQUENCE [LARGE SCALE GENOMIC DNA]</scope>
    <source>
        <strain evidence="2 3">D40P</strain>
    </source>
</reference>
<evidence type="ECO:0000313" key="3">
    <source>
        <dbReference type="Proteomes" id="UP000481327"/>
    </source>
</evidence>
<dbReference type="OrthoDB" id="7392124at2"/>
<keyword evidence="1" id="KW-0175">Coiled coil</keyword>
<dbReference type="Pfam" id="PF04380">
    <property type="entry name" value="BMFP"/>
    <property type="match status" value="1"/>
</dbReference>
<dbReference type="RefSeq" id="WP_152578985.1">
    <property type="nucleotide sequence ID" value="NZ_JAATJI010000001.1"/>
</dbReference>
<comment type="caution">
    <text evidence="2">The sequence shown here is derived from an EMBL/GenBank/DDBJ whole genome shotgun (WGS) entry which is preliminary data.</text>
</comment>
<accession>A0A7C9KK47</accession>
<protein>
    <submittedName>
        <fullName evidence="2">Accessory factor UbiK family protein</fullName>
    </submittedName>
</protein>
<dbReference type="AlphaFoldDB" id="A0A7C9KK47"/>
<evidence type="ECO:0000256" key="1">
    <source>
        <dbReference type="SAM" id="Coils"/>
    </source>
</evidence>
<dbReference type="Proteomes" id="UP000481327">
    <property type="component" value="Unassembled WGS sequence"/>
</dbReference>
<proteinExistence type="predicted"/>
<organism evidence="2 3">
    <name type="scientific">Sandarakinorhabdus fusca</name>
    <dbReference type="NCBI Taxonomy" id="1439888"/>
    <lineage>
        <taxon>Bacteria</taxon>
        <taxon>Pseudomonadati</taxon>
        <taxon>Pseudomonadota</taxon>
        <taxon>Alphaproteobacteria</taxon>
        <taxon>Sphingomonadales</taxon>
        <taxon>Sphingosinicellaceae</taxon>
        <taxon>Sandarakinorhabdus</taxon>
    </lineage>
</organism>
<sequence>MQTENKLFEDFSKVATAAMGTLAGVTREVSEDARRRARDFVGTADAVDRDEFEAAKANAVAAREAVETLRTEIASLRTEIASLKAEIRSARVEIAAPAVDSPPAA</sequence>